<dbReference type="EMBL" id="CCKQ01013768">
    <property type="protein sequence ID" value="CDW85465.1"/>
    <property type="molecule type" value="Genomic_DNA"/>
</dbReference>
<feature type="transmembrane region" description="Helical" evidence="1">
    <location>
        <begin position="50"/>
        <end position="69"/>
    </location>
</feature>
<dbReference type="AlphaFoldDB" id="A0A078ASL4"/>
<proteinExistence type="predicted"/>
<evidence type="ECO:0000256" key="1">
    <source>
        <dbReference type="SAM" id="Phobius"/>
    </source>
</evidence>
<sequence>MLSEIQNSSSQNSFSITNIIKGIENKIIDADVYGYEIKLQYKGQTKNKTLFGGILTFLTVFLVLSYFSLQAREVNNDSNTVKSLSSSQDFSSQSFNITTKNFDFALRIQRMISNETQIENFIRFFSFKAFQKQEQTTNNQNTGAVTFFPQNIPIDLVKCDDSRLMGDSVYQSDLQIYRNNLWLCLTKEFNLLVDKSNFQFGISIEKCSQNELDLKYPGLKCDKNQTLINMFQQSTNIYLYSTNSFFDIFEFQNDPVKVIIDENSFKMVPGSTKNIKYRLSYDQARGSTSKMIESLDKFNYRFLSSELSSETADNSTSQDQFIKFEFIMSNQLSITERINKNFLGALSQTGGIMSIVVAFFTILSKGIQEFLFYSSIIASIFMTEKQQDPKKEKLSFKEKILAAQKSQQKHYSLETVDDPTQLNSARNLTNSRALQEQTIRSGGSVKQNRKSFSDKIKGWIPQRFKRQMTFEINDNKTTIVHSKETEAKQQSIRDFENNINAPQTVRNNNINDQVDEQVVRAEYSLKQERFTNLSLNEAVINTKNISQNHIDNQDLNENVLIQDKLNQLNVYENYLSLNNTQDYLNGKFSEISQHAQFKDRLRIENENMNDNEILQEYIKQEQNQNNFICQFTSPRGCFQHQINLEEYNSQRVTQNNSPERLILSNQDEDKQECDSSKKLVDDQNLIESQTQPKRSFIEILKKQISAQADNQNSAANLQDIHQQAVNQQEQTLKIENQNNYDAQKSNEHSTLARERADSEHKKFQTLGVKAYMALLTAIKYRQSFMYVLKEEIKDFLKNKFCCRPRSKEHKMYMIGKQKIEKQLDISNLIKELRVLKLVSNVYLNKHQRKLVPFFKKNMLSQKLSRQDIKKQEQNRMLMKKQNYLHNASDNLLELFTDCRADNKKSQRILDCLNGQSFPDETHQRTLKQKMFRGIMREYAVNQVLNRSEFDVGLDRQDTVDQEDIEIDISPQGPETESNSFGIEIEREIGIEGNVQNQRQFELITSLNRQK</sequence>
<reference evidence="2 3" key="1">
    <citation type="submission" date="2014-06" db="EMBL/GenBank/DDBJ databases">
        <authorList>
            <person name="Swart Estienne"/>
        </authorList>
    </citation>
    <scope>NUCLEOTIDE SEQUENCE [LARGE SCALE GENOMIC DNA]</scope>
    <source>
        <strain evidence="2 3">130c</strain>
    </source>
</reference>
<keyword evidence="1" id="KW-1133">Transmembrane helix</keyword>
<evidence type="ECO:0000313" key="2">
    <source>
        <dbReference type="EMBL" id="CDW85465.1"/>
    </source>
</evidence>
<dbReference type="InParanoid" id="A0A078ASL4"/>
<evidence type="ECO:0000313" key="3">
    <source>
        <dbReference type="Proteomes" id="UP000039865"/>
    </source>
</evidence>
<name>A0A078ASL4_STYLE</name>
<organism evidence="2 3">
    <name type="scientific">Stylonychia lemnae</name>
    <name type="common">Ciliate</name>
    <dbReference type="NCBI Taxonomy" id="5949"/>
    <lineage>
        <taxon>Eukaryota</taxon>
        <taxon>Sar</taxon>
        <taxon>Alveolata</taxon>
        <taxon>Ciliophora</taxon>
        <taxon>Intramacronucleata</taxon>
        <taxon>Spirotrichea</taxon>
        <taxon>Stichotrichia</taxon>
        <taxon>Sporadotrichida</taxon>
        <taxon>Oxytrichidae</taxon>
        <taxon>Stylonychinae</taxon>
        <taxon>Stylonychia</taxon>
    </lineage>
</organism>
<dbReference type="Proteomes" id="UP000039865">
    <property type="component" value="Unassembled WGS sequence"/>
</dbReference>
<keyword evidence="3" id="KW-1185">Reference proteome</keyword>
<evidence type="ECO:0008006" key="4">
    <source>
        <dbReference type="Google" id="ProtNLM"/>
    </source>
</evidence>
<dbReference type="OrthoDB" id="289648at2759"/>
<accession>A0A078ASL4</accession>
<protein>
    <recommendedName>
        <fullName evidence="4">Transmembrane protein</fullName>
    </recommendedName>
</protein>
<keyword evidence="1" id="KW-0812">Transmembrane</keyword>
<keyword evidence="1" id="KW-0472">Membrane</keyword>
<gene>
    <name evidence="2" type="primary">Contig4008.g4291</name>
    <name evidence="2" type="ORF">STYLEM_14542</name>
</gene>